<dbReference type="Proteomes" id="UP000886595">
    <property type="component" value="Unassembled WGS sequence"/>
</dbReference>
<evidence type="ECO:0000256" key="3">
    <source>
        <dbReference type="ARBA" id="ARBA00022833"/>
    </source>
</evidence>
<name>A0A8X8B5E7_BRACI</name>
<reference evidence="7 8" key="1">
    <citation type="submission" date="2020-02" db="EMBL/GenBank/DDBJ databases">
        <authorList>
            <person name="Ma Q."/>
            <person name="Huang Y."/>
            <person name="Song X."/>
            <person name="Pei D."/>
        </authorList>
    </citation>
    <scope>NUCLEOTIDE SEQUENCE [LARGE SCALE GENOMIC DNA]</scope>
    <source>
        <strain evidence="7">Sxm20200214</strain>
        <tissue evidence="7">Leaf</tissue>
    </source>
</reference>
<evidence type="ECO:0000256" key="2">
    <source>
        <dbReference type="ARBA" id="ARBA00022771"/>
    </source>
</evidence>
<dbReference type="GO" id="GO:0008270">
    <property type="term" value="F:zinc ion binding"/>
    <property type="evidence" value="ECO:0007669"/>
    <property type="project" value="UniProtKB-KW"/>
</dbReference>
<dbReference type="OrthoDB" id="1105596at2759"/>
<dbReference type="InterPro" id="IPR057222">
    <property type="entry name" value="DUF7900"/>
</dbReference>
<keyword evidence="2 4" id="KW-0863">Zinc-finger</keyword>
<keyword evidence="1" id="KW-0479">Metal-binding</keyword>
<keyword evidence="3" id="KW-0862">Zinc</keyword>
<evidence type="ECO:0000256" key="4">
    <source>
        <dbReference type="PROSITE-ProRule" id="PRU01343"/>
    </source>
</evidence>
<dbReference type="InterPro" id="IPR010666">
    <property type="entry name" value="Znf_GRF"/>
</dbReference>
<organism evidence="7 8">
    <name type="scientific">Brassica carinata</name>
    <name type="common">Ethiopian mustard</name>
    <name type="synonym">Abyssinian cabbage</name>
    <dbReference type="NCBI Taxonomy" id="52824"/>
    <lineage>
        <taxon>Eukaryota</taxon>
        <taxon>Viridiplantae</taxon>
        <taxon>Streptophyta</taxon>
        <taxon>Embryophyta</taxon>
        <taxon>Tracheophyta</taxon>
        <taxon>Spermatophyta</taxon>
        <taxon>Magnoliopsida</taxon>
        <taxon>eudicotyledons</taxon>
        <taxon>Gunneridae</taxon>
        <taxon>Pentapetalae</taxon>
        <taxon>rosids</taxon>
        <taxon>malvids</taxon>
        <taxon>Brassicales</taxon>
        <taxon>Brassicaceae</taxon>
        <taxon>Brassiceae</taxon>
        <taxon>Brassica</taxon>
    </lineage>
</organism>
<evidence type="ECO:0000256" key="1">
    <source>
        <dbReference type="ARBA" id="ARBA00022723"/>
    </source>
</evidence>
<keyword evidence="5" id="KW-0812">Transmembrane</keyword>
<keyword evidence="5" id="KW-0472">Membrane</keyword>
<dbReference type="PANTHER" id="PTHR33248">
    <property type="entry name" value="ZINC ION-BINDING PROTEIN"/>
    <property type="match status" value="1"/>
</dbReference>
<dbReference type="Pfam" id="PF06839">
    <property type="entry name" value="Zn_ribbon_GRF"/>
    <property type="match status" value="1"/>
</dbReference>
<gene>
    <name evidence="7" type="ORF">Bca52824_015390</name>
</gene>
<comment type="caution">
    <text evidence="7">The sequence shown here is derived from an EMBL/GenBank/DDBJ whole genome shotgun (WGS) entry which is preliminary data.</text>
</comment>
<evidence type="ECO:0000256" key="5">
    <source>
        <dbReference type="SAM" id="Phobius"/>
    </source>
</evidence>
<proteinExistence type="predicted"/>
<sequence>MAQSASSSTIEYKNEKGILCNCNGLARIEQAWTEDNPGRRFYTCKSRIRKEACNFFRWYDVEKPHGWQYQALLEAREIMRGQREEIKYLRDVVKALSHENGSEFENPSSTVEDLKLSREECDSLRREVMILNERSRVYRNVLISSTVGFVVVLGVIVSMGK</sequence>
<keyword evidence="5" id="KW-1133">Transmembrane helix</keyword>
<dbReference type="EMBL" id="JAAMPC010000003">
    <property type="protein sequence ID" value="KAG2322177.1"/>
    <property type="molecule type" value="Genomic_DNA"/>
</dbReference>
<dbReference type="PROSITE" id="PS51999">
    <property type="entry name" value="ZF_GRF"/>
    <property type="match status" value="1"/>
</dbReference>
<feature type="transmembrane region" description="Helical" evidence="5">
    <location>
        <begin position="141"/>
        <end position="160"/>
    </location>
</feature>
<dbReference type="AlphaFoldDB" id="A0A8X8B5E7"/>
<feature type="domain" description="GRF-type" evidence="6">
    <location>
        <begin position="20"/>
        <end position="62"/>
    </location>
</feature>
<protein>
    <recommendedName>
        <fullName evidence="6">GRF-type domain-containing protein</fullName>
    </recommendedName>
</protein>
<dbReference type="Pfam" id="PF25464">
    <property type="entry name" value="DUF7900"/>
    <property type="match status" value="1"/>
</dbReference>
<accession>A0A8X8B5E7</accession>
<evidence type="ECO:0000259" key="6">
    <source>
        <dbReference type="PROSITE" id="PS51999"/>
    </source>
</evidence>
<evidence type="ECO:0000313" key="8">
    <source>
        <dbReference type="Proteomes" id="UP000886595"/>
    </source>
</evidence>
<evidence type="ECO:0000313" key="7">
    <source>
        <dbReference type="EMBL" id="KAG2322177.1"/>
    </source>
</evidence>
<keyword evidence="8" id="KW-1185">Reference proteome</keyword>